<accession>A0A1B1CJU5</accession>
<evidence type="ECO:0000313" key="2">
    <source>
        <dbReference type="EMBL" id="ANP90045.1"/>
    </source>
</evidence>
<reference evidence="2 3" key="1">
    <citation type="submission" date="2016-06" db="EMBL/GenBank/DDBJ databases">
        <title>Microsymbionts genomes from the relict species Vavilovia formosa.</title>
        <authorList>
            <person name="Chirak E."/>
            <person name="Kimeklis A."/>
            <person name="Andronov E."/>
        </authorList>
    </citation>
    <scope>NUCLEOTIDE SEQUENCE [LARGE SCALE GENOMIC DNA]</scope>
    <source>
        <strain evidence="2 3">Vaf10</strain>
        <plasmid evidence="3">Plasmid unnamed1</plasmid>
    </source>
</reference>
<dbReference type="InterPro" id="IPR052896">
    <property type="entry name" value="GGT-like_enzyme"/>
</dbReference>
<dbReference type="Pfam" id="PF01019">
    <property type="entry name" value="G_glu_transpept"/>
    <property type="match status" value="1"/>
</dbReference>
<dbReference type="InterPro" id="IPR043137">
    <property type="entry name" value="GGT_ssub_C"/>
</dbReference>
<dbReference type="Gene3D" id="1.10.246.130">
    <property type="match status" value="1"/>
</dbReference>
<dbReference type="Gene3D" id="3.60.20.40">
    <property type="match status" value="1"/>
</dbReference>
<dbReference type="InterPro" id="IPR029055">
    <property type="entry name" value="Ntn_hydrolases_N"/>
</dbReference>
<dbReference type="SUPFAM" id="SSF56235">
    <property type="entry name" value="N-terminal nucleophile aminohydrolases (Ntn hydrolases)"/>
    <property type="match status" value="1"/>
</dbReference>
<keyword evidence="2" id="KW-0614">Plasmid</keyword>
<keyword evidence="2" id="KW-0808">Transferase</keyword>
<dbReference type="GO" id="GO:0016740">
    <property type="term" value="F:transferase activity"/>
    <property type="evidence" value="ECO:0007669"/>
    <property type="project" value="UniProtKB-KW"/>
</dbReference>
<dbReference type="PRINTS" id="PR01210">
    <property type="entry name" value="GGTRANSPTASE"/>
</dbReference>
<feature type="region of interest" description="Disordered" evidence="1">
    <location>
        <begin position="499"/>
        <end position="518"/>
    </location>
</feature>
<organism evidence="2 3">
    <name type="scientific">Rhizobium leguminosarum</name>
    <dbReference type="NCBI Taxonomy" id="384"/>
    <lineage>
        <taxon>Bacteria</taxon>
        <taxon>Pseudomonadati</taxon>
        <taxon>Pseudomonadota</taxon>
        <taxon>Alphaproteobacteria</taxon>
        <taxon>Hyphomicrobiales</taxon>
        <taxon>Rhizobiaceae</taxon>
        <taxon>Rhizobium/Agrobacterium group</taxon>
        <taxon>Rhizobium</taxon>
    </lineage>
</organism>
<dbReference type="AlphaFoldDB" id="A0A1B1CJU5"/>
<dbReference type="Proteomes" id="UP000092691">
    <property type="component" value="Plasmid unnamed1"/>
</dbReference>
<evidence type="ECO:0000256" key="1">
    <source>
        <dbReference type="SAM" id="MobiDB-lite"/>
    </source>
</evidence>
<name>A0A1B1CJU5_RHILE</name>
<dbReference type="PANTHER" id="PTHR43881:SF5">
    <property type="entry name" value="GAMMA-GLUTAMYLTRANSPEPTIDASE"/>
    <property type="match status" value="1"/>
</dbReference>
<geneLocation type="plasmid" evidence="2 3">
    <name>unnamed1</name>
</geneLocation>
<sequence length="518" mass="55249">MVTSPHPLASKSGARILRDGGTALDAAIAIGATIAVVYPHFCGLGGDAVWIVADEEGRKDCFLGIGQSASILPGFDGEIPLRGPLSTLTSACAVDAWRHAHNYSVRNWGGGLSFSSLLDDAIGHAADGFPVTNSQSFWLDFRKSEVVNWPGFSEVFMPDGIAPQVGTPFRQQELAASLQLIARDGPRSFYEGELGARIAKGLLAAGSPLTSADLAATRTRQSEPASLLYRGVELLAPPPPTQGISTLAIMGILSHFDMKQLTSGDADHIHLCVEAVKRAFLDRGLIADPDFANQPVEDWLSRPHLARSARSIDLERAMDWPQLFRPGDTVFFGVTDSSGRSVSVLQSTYFDWGSGVVVGDTGILWQNRGAAFSLDPRHPNVMAPKKRPFYTLNPGLGLKDGRPAYIYGTQGADGQPQTLSMILTRLIDFGEDPMTALTGQRFLLGKTFSDSRDTLKLEVNAGDTVFAELAARGHVLSPIDRLSPLSGQAGIIARQADGSLAGAHDPRGDGVALPVART</sequence>
<dbReference type="PANTHER" id="PTHR43881">
    <property type="entry name" value="GAMMA-GLUTAMYLTRANSPEPTIDASE (AFU_ORTHOLOGUE AFUA_4G13580)"/>
    <property type="match status" value="1"/>
</dbReference>
<gene>
    <name evidence="2" type="ORF">BA011_29320</name>
</gene>
<dbReference type="InterPro" id="IPR043138">
    <property type="entry name" value="GGT_lsub"/>
</dbReference>
<dbReference type="OrthoDB" id="9781342at2"/>
<proteinExistence type="predicted"/>
<protein>
    <submittedName>
        <fullName evidence="2">Gamma-glutamyltransferase</fullName>
    </submittedName>
</protein>
<dbReference type="EMBL" id="CP016287">
    <property type="protein sequence ID" value="ANP90045.1"/>
    <property type="molecule type" value="Genomic_DNA"/>
</dbReference>
<dbReference type="RefSeq" id="WP_065283569.1">
    <property type="nucleotide sequence ID" value="NZ_CP016287.1"/>
</dbReference>
<evidence type="ECO:0000313" key="3">
    <source>
        <dbReference type="Proteomes" id="UP000092691"/>
    </source>
</evidence>